<gene>
    <name evidence="1" type="primary">RvY_01296</name>
    <name evidence="1" type="synonym">RvY_01296.2</name>
    <name evidence="1" type="ORF">RvY_01296-2</name>
</gene>
<comment type="caution">
    <text evidence="1">The sequence shown here is derived from an EMBL/GenBank/DDBJ whole genome shotgun (WGS) entry which is preliminary data.</text>
</comment>
<evidence type="ECO:0000313" key="2">
    <source>
        <dbReference type="Proteomes" id="UP000186922"/>
    </source>
</evidence>
<name>A0A1D1UFS7_RAMVA</name>
<reference evidence="1 2" key="1">
    <citation type="journal article" date="2016" name="Nat. Commun.">
        <title>Extremotolerant tardigrade genome and improved radiotolerance of human cultured cells by tardigrade-unique protein.</title>
        <authorList>
            <person name="Hashimoto T."/>
            <person name="Horikawa D.D."/>
            <person name="Saito Y."/>
            <person name="Kuwahara H."/>
            <person name="Kozuka-Hata H."/>
            <person name="Shin-I T."/>
            <person name="Minakuchi Y."/>
            <person name="Ohishi K."/>
            <person name="Motoyama A."/>
            <person name="Aizu T."/>
            <person name="Enomoto A."/>
            <person name="Kondo K."/>
            <person name="Tanaka S."/>
            <person name="Hara Y."/>
            <person name="Koshikawa S."/>
            <person name="Sagara H."/>
            <person name="Miura T."/>
            <person name="Yokobori S."/>
            <person name="Miyagawa K."/>
            <person name="Suzuki Y."/>
            <person name="Kubo T."/>
            <person name="Oyama M."/>
            <person name="Kohara Y."/>
            <person name="Fujiyama A."/>
            <person name="Arakawa K."/>
            <person name="Katayama T."/>
            <person name="Toyoda A."/>
            <person name="Kunieda T."/>
        </authorList>
    </citation>
    <scope>NUCLEOTIDE SEQUENCE [LARGE SCALE GENOMIC DNA]</scope>
    <source>
        <strain evidence="1 2">YOKOZUNA-1</strain>
    </source>
</reference>
<proteinExistence type="predicted"/>
<dbReference type="Proteomes" id="UP000186922">
    <property type="component" value="Unassembled WGS sequence"/>
</dbReference>
<dbReference type="EMBL" id="BDGG01000001">
    <property type="protein sequence ID" value="GAU88629.1"/>
    <property type="molecule type" value="Genomic_DNA"/>
</dbReference>
<keyword evidence="2" id="KW-1185">Reference proteome</keyword>
<accession>A0A1D1UFS7</accession>
<protein>
    <submittedName>
        <fullName evidence="1">Uncharacterized protein</fullName>
    </submittedName>
</protein>
<dbReference type="AlphaFoldDB" id="A0A1D1UFS7"/>
<organism evidence="1 2">
    <name type="scientific">Ramazzottius varieornatus</name>
    <name type="common">Water bear</name>
    <name type="synonym">Tardigrade</name>
    <dbReference type="NCBI Taxonomy" id="947166"/>
    <lineage>
        <taxon>Eukaryota</taxon>
        <taxon>Metazoa</taxon>
        <taxon>Ecdysozoa</taxon>
        <taxon>Tardigrada</taxon>
        <taxon>Eutardigrada</taxon>
        <taxon>Parachela</taxon>
        <taxon>Hypsibioidea</taxon>
        <taxon>Ramazzottiidae</taxon>
        <taxon>Ramazzottius</taxon>
    </lineage>
</organism>
<evidence type="ECO:0000313" key="1">
    <source>
        <dbReference type="EMBL" id="GAU88629.1"/>
    </source>
</evidence>
<sequence length="148" mass="17264">MSDMIIYSIKLKFSTFVVLSIVGRYHNICDRNITKFVTEKYLKEVPDRKKSAEECVAVVRERIQAYGKDCLWNADQNGFEYEMRPGRTLDFVGAKHVFSTHTVSELDDSQLHCYDVRFTRCPQVFARSLHHAARTKKNLRTTCEKVHV</sequence>